<dbReference type="Pfam" id="PF22936">
    <property type="entry name" value="Pol_BBD"/>
    <property type="match status" value="1"/>
</dbReference>
<feature type="domain" description="Retrovirus-related Pol polyprotein from transposon TNT 1-94-like beta-barrel" evidence="1">
    <location>
        <begin position="60"/>
        <end position="138"/>
    </location>
</feature>
<dbReference type="AlphaFoldDB" id="A0AA88DTH8"/>
<dbReference type="EMBL" id="BTGU01000113">
    <property type="protein sequence ID" value="GMN61562.1"/>
    <property type="molecule type" value="Genomic_DNA"/>
</dbReference>
<comment type="caution">
    <text evidence="2">The sequence shown here is derived from an EMBL/GenBank/DDBJ whole genome shotgun (WGS) entry which is preliminary data.</text>
</comment>
<dbReference type="Proteomes" id="UP001187192">
    <property type="component" value="Unassembled WGS sequence"/>
</dbReference>
<reference evidence="2" key="1">
    <citation type="submission" date="2023-07" db="EMBL/GenBank/DDBJ databases">
        <title>draft genome sequence of fig (Ficus carica).</title>
        <authorList>
            <person name="Takahashi T."/>
            <person name="Nishimura K."/>
        </authorList>
    </citation>
    <scope>NUCLEOTIDE SEQUENCE</scope>
</reference>
<evidence type="ECO:0000313" key="3">
    <source>
        <dbReference type="Proteomes" id="UP001187192"/>
    </source>
</evidence>
<accession>A0AA88DTH8</accession>
<keyword evidence="3" id="KW-1185">Reference proteome</keyword>
<protein>
    <recommendedName>
        <fullName evidence="1">Retrovirus-related Pol polyprotein from transposon TNT 1-94-like beta-barrel domain-containing protein</fullName>
    </recommendedName>
</protein>
<gene>
    <name evidence="2" type="ORF">TIFTF001_030640</name>
</gene>
<evidence type="ECO:0000259" key="1">
    <source>
        <dbReference type="Pfam" id="PF22936"/>
    </source>
</evidence>
<evidence type="ECO:0000313" key="2">
    <source>
        <dbReference type="EMBL" id="GMN61562.1"/>
    </source>
</evidence>
<organism evidence="2 3">
    <name type="scientific">Ficus carica</name>
    <name type="common">Common fig</name>
    <dbReference type="NCBI Taxonomy" id="3494"/>
    <lineage>
        <taxon>Eukaryota</taxon>
        <taxon>Viridiplantae</taxon>
        <taxon>Streptophyta</taxon>
        <taxon>Embryophyta</taxon>
        <taxon>Tracheophyta</taxon>
        <taxon>Spermatophyta</taxon>
        <taxon>Magnoliopsida</taxon>
        <taxon>eudicotyledons</taxon>
        <taxon>Gunneridae</taxon>
        <taxon>Pentapetalae</taxon>
        <taxon>rosids</taxon>
        <taxon>fabids</taxon>
        <taxon>Rosales</taxon>
        <taxon>Moraceae</taxon>
        <taxon>Ficeae</taxon>
        <taxon>Ficus</taxon>
    </lineage>
</organism>
<name>A0AA88DTH8_FICCA</name>
<sequence>MFGVKYEQIERFDRTSNFSIGLNTMKDVLMRAVYYEKRVIIPNRVYGRMLSALTTMRREILDSRCSFHMCPHKEWFDSYTPYDAGTLLIADDSSAKAIGIGTVKVKMFDTVVRTLANVRHVPRLMRSLIYFGVLDILGCEYFAKSGFMEVRRGALVAMKGEKVKNLSKLIGKTIVCRAMKVGRCQERSSSIAKELARVK</sequence>
<dbReference type="PANTHER" id="PTHR47592:SF27">
    <property type="entry name" value="OS08G0421700 PROTEIN"/>
    <property type="match status" value="1"/>
</dbReference>
<dbReference type="PANTHER" id="PTHR47592">
    <property type="entry name" value="PBF68 PROTEIN"/>
    <property type="match status" value="1"/>
</dbReference>
<proteinExistence type="predicted"/>
<dbReference type="InterPro" id="IPR054722">
    <property type="entry name" value="PolX-like_BBD"/>
</dbReference>